<keyword evidence="4" id="KW-1185">Reference proteome</keyword>
<dbReference type="InterPro" id="IPR029044">
    <property type="entry name" value="Nucleotide-diphossugar_trans"/>
</dbReference>
<keyword evidence="1" id="KW-0997">Cell inner membrane</keyword>
<dbReference type="Pfam" id="PF00535">
    <property type="entry name" value="Glycos_transf_2"/>
    <property type="match status" value="1"/>
</dbReference>
<organism evidence="3 4">
    <name type="scientific">Pseudomonas neustonica</name>
    <dbReference type="NCBI Taxonomy" id="2487346"/>
    <lineage>
        <taxon>Bacteria</taxon>
        <taxon>Pseudomonadati</taxon>
        <taxon>Pseudomonadota</taxon>
        <taxon>Gammaproteobacteria</taxon>
        <taxon>Pseudomonadales</taxon>
        <taxon>Pseudomonadaceae</taxon>
        <taxon>Pseudomonas</taxon>
    </lineage>
</organism>
<comment type="caution">
    <text evidence="3">The sequence shown here is derived from an EMBL/GenBank/DDBJ whole genome shotgun (WGS) entry which is preliminary data.</text>
</comment>
<dbReference type="EMBL" id="RKKU01000011">
    <property type="protein sequence ID" value="ROZ84455.1"/>
    <property type="molecule type" value="Genomic_DNA"/>
</dbReference>
<evidence type="ECO:0000313" key="4">
    <source>
        <dbReference type="Proteomes" id="UP000275199"/>
    </source>
</evidence>
<accession>A0ABX9XHR7</accession>
<gene>
    <name evidence="3" type="ORF">EF096_10700</name>
</gene>
<dbReference type="InterPro" id="IPR001173">
    <property type="entry name" value="Glyco_trans_2-like"/>
</dbReference>
<evidence type="ECO:0000313" key="3">
    <source>
        <dbReference type="EMBL" id="ROZ84455.1"/>
    </source>
</evidence>
<proteinExistence type="predicted"/>
<evidence type="ECO:0000256" key="1">
    <source>
        <dbReference type="ARBA" id="ARBA00022519"/>
    </source>
</evidence>
<protein>
    <submittedName>
        <fullName evidence="3">Glycosyltransferase</fullName>
    </submittedName>
</protein>
<keyword evidence="1" id="KW-1003">Cell membrane</keyword>
<sequence length="275" mass="29783">MMLAGAFPPLIALVATKPRFEYLFGRSLPSISSQERKPDVLIVVSDERPLTESEQDQLRGCVEGVPVHFLNNKGTHGAAGSWNTGIELIRASWPAAYIAILDDDDAWDTDHLQLCCDCAMANDMPSVIVSGLRLCKEGIEVPTTPPVALTADDFLAGNPGWQGSNTFISLRTLVGAGAFTEGLASCNDRDLAVRVLSLPSVSFGFTGKHTATWYLGTAADQLSRKGGAEKLRGLAMFYQLHGRRMTPAIRKQFFERANAYFGFDESQITGTHTAG</sequence>
<name>A0ABX9XHR7_9PSED</name>
<feature type="domain" description="Glycosyltransferase 2-like" evidence="2">
    <location>
        <begin position="26"/>
        <end position="116"/>
    </location>
</feature>
<dbReference type="Gene3D" id="3.90.550.10">
    <property type="entry name" value="Spore Coat Polysaccharide Biosynthesis Protein SpsA, Chain A"/>
    <property type="match status" value="1"/>
</dbReference>
<keyword evidence="1" id="KW-0472">Membrane</keyword>
<evidence type="ECO:0000259" key="2">
    <source>
        <dbReference type="Pfam" id="PF00535"/>
    </source>
</evidence>
<reference evidence="3 4" key="1">
    <citation type="submission" date="2018-11" db="EMBL/GenBank/DDBJ databases">
        <authorList>
            <person name="Jang G.I."/>
            <person name="Hwang C.Y."/>
        </authorList>
    </citation>
    <scope>NUCLEOTIDE SEQUENCE [LARGE SCALE GENOMIC DNA]</scope>
    <source>
        <strain evidence="3 4">SSM26</strain>
    </source>
</reference>
<dbReference type="Proteomes" id="UP000275199">
    <property type="component" value="Unassembled WGS sequence"/>
</dbReference>
<dbReference type="SUPFAM" id="SSF53448">
    <property type="entry name" value="Nucleotide-diphospho-sugar transferases"/>
    <property type="match status" value="1"/>
</dbReference>